<proteinExistence type="predicted"/>
<sequence>MRPRSPTLILYYMTLFSTIQKPSHAVFTGDFFTIALANEVLIPSEVWSEWLATNAATLRSIGQQLDISKKHAQSDMRTINQGMWTPGGITESPSAKYAREQLGWAPDSAENERKTKGIIFGLGYLNKAAFDSWRVFNDIDMGVGAQDLSLIPEDPTNPETIVERAFELGKWIAAMHENTGR</sequence>
<dbReference type="EMBL" id="JAVHJM010000008">
    <property type="protein sequence ID" value="KAK6508583.1"/>
    <property type="molecule type" value="Genomic_DNA"/>
</dbReference>
<accession>A0AAN8N6S9</accession>
<protein>
    <submittedName>
        <fullName evidence="1">Uncharacterized protein</fullName>
    </submittedName>
</protein>
<reference evidence="1 2" key="1">
    <citation type="submission" date="2019-10" db="EMBL/GenBank/DDBJ databases">
        <authorList>
            <person name="Palmer J.M."/>
        </authorList>
    </citation>
    <scope>NUCLEOTIDE SEQUENCE [LARGE SCALE GENOMIC DNA]</scope>
    <source>
        <strain evidence="1 2">TWF506</strain>
    </source>
</reference>
<dbReference type="AlphaFoldDB" id="A0AAN8N6S9"/>
<evidence type="ECO:0000313" key="1">
    <source>
        <dbReference type="EMBL" id="KAK6508583.1"/>
    </source>
</evidence>
<organism evidence="1 2">
    <name type="scientific">Arthrobotrys conoides</name>
    <dbReference type="NCBI Taxonomy" id="74498"/>
    <lineage>
        <taxon>Eukaryota</taxon>
        <taxon>Fungi</taxon>
        <taxon>Dikarya</taxon>
        <taxon>Ascomycota</taxon>
        <taxon>Pezizomycotina</taxon>
        <taxon>Orbiliomycetes</taxon>
        <taxon>Orbiliales</taxon>
        <taxon>Orbiliaceae</taxon>
        <taxon>Arthrobotrys</taxon>
    </lineage>
</organism>
<comment type="caution">
    <text evidence="1">The sequence shown here is derived from an EMBL/GenBank/DDBJ whole genome shotgun (WGS) entry which is preliminary data.</text>
</comment>
<gene>
    <name evidence="1" type="ORF">TWF506_010667</name>
</gene>
<name>A0AAN8N6S9_9PEZI</name>
<keyword evidence="2" id="KW-1185">Reference proteome</keyword>
<evidence type="ECO:0000313" key="2">
    <source>
        <dbReference type="Proteomes" id="UP001307849"/>
    </source>
</evidence>
<dbReference type="Proteomes" id="UP001307849">
    <property type="component" value="Unassembled WGS sequence"/>
</dbReference>